<dbReference type="AlphaFoldDB" id="A0A848G953"/>
<dbReference type="EMBL" id="JABBGA010000018">
    <property type="protein sequence ID" value="NML27804.1"/>
    <property type="molecule type" value="Genomic_DNA"/>
</dbReference>
<dbReference type="SUPFAM" id="SSF50800">
    <property type="entry name" value="PK beta-barrel domain-like"/>
    <property type="match status" value="1"/>
</dbReference>
<comment type="caution">
    <text evidence="2">The sequence shown here is derived from an EMBL/GenBank/DDBJ whole genome shotgun (WGS) entry which is preliminary data.</text>
</comment>
<proteinExistence type="predicted"/>
<organism evidence="2 3">
    <name type="scientific">Zoogloea dura</name>
    <dbReference type="NCBI Taxonomy" id="2728840"/>
    <lineage>
        <taxon>Bacteria</taxon>
        <taxon>Pseudomonadati</taxon>
        <taxon>Pseudomonadota</taxon>
        <taxon>Betaproteobacteria</taxon>
        <taxon>Rhodocyclales</taxon>
        <taxon>Zoogloeaceae</taxon>
        <taxon>Zoogloea</taxon>
    </lineage>
</organism>
<dbReference type="InterPro" id="IPR011037">
    <property type="entry name" value="Pyrv_Knase-like_insert_dom_sf"/>
</dbReference>
<keyword evidence="3" id="KW-1185">Reference proteome</keyword>
<dbReference type="Pfam" id="PF03473">
    <property type="entry name" value="MOSC"/>
    <property type="match status" value="1"/>
</dbReference>
<dbReference type="PANTHER" id="PTHR30212">
    <property type="entry name" value="PROTEIN YIIM"/>
    <property type="match status" value="1"/>
</dbReference>
<dbReference type="GO" id="GO:0003824">
    <property type="term" value="F:catalytic activity"/>
    <property type="evidence" value="ECO:0007669"/>
    <property type="project" value="InterPro"/>
</dbReference>
<dbReference type="GO" id="GO:0030170">
    <property type="term" value="F:pyridoxal phosphate binding"/>
    <property type="evidence" value="ECO:0007669"/>
    <property type="project" value="InterPro"/>
</dbReference>
<dbReference type="RefSeq" id="WP_169147336.1">
    <property type="nucleotide sequence ID" value="NZ_JABBGA010000018.1"/>
</dbReference>
<dbReference type="Proteomes" id="UP000580043">
    <property type="component" value="Unassembled WGS sequence"/>
</dbReference>
<dbReference type="InterPro" id="IPR052353">
    <property type="entry name" value="Benzoxazolinone_Detox_Enz"/>
</dbReference>
<evidence type="ECO:0000259" key="1">
    <source>
        <dbReference type="PROSITE" id="PS51340"/>
    </source>
</evidence>
<dbReference type="InterPro" id="IPR005302">
    <property type="entry name" value="MoCF_Sase_C"/>
</dbReference>
<dbReference type="Gene3D" id="2.40.33.20">
    <property type="entry name" value="PK beta-barrel domain-like"/>
    <property type="match status" value="1"/>
</dbReference>
<dbReference type="PANTHER" id="PTHR30212:SF2">
    <property type="entry name" value="PROTEIN YIIM"/>
    <property type="match status" value="1"/>
</dbReference>
<name>A0A848G953_9RHOO</name>
<accession>A0A848G953</accession>
<reference evidence="2 3" key="1">
    <citation type="submission" date="2020-04" db="EMBL/GenBank/DDBJ databases">
        <title>Zoogloea sp. G-4-1-14 isolated from soil.</title>
        <authorList>
            <person name="Dahal R.H."/>
        </authorList>
    </citation>
    <scope>NUCLEOTIDE SEQUENCE [LARGE SCALE GENOMIC DNA]</scope>
    <source>
        <strain evidence="2 3">G-4-1-14</strain>
    </source>
</reference>
<sequence>MASIALFTGGIRPLPETGRPTGMYKMPVVRPVALGPEGFAGDQQADRRVHGGPDKAVHLYPARHYARLAARFPEAAAQLVPGSLGENLSTPDLDEGDVRIGDLWQLGSALLQVSQPRNPCWKIDERFGADGMAGFIAEHLLTGWYWRVVQPGYVSPGDTLDLLHAAADTPTLREAQLLWQAHRPAVADLERLADLPGLARAWRDKIVQRLSWLKKSG</sequence>
<evidence type="ECO:0000313" key="2">
    <source>
        <dbReference type="EMBL" id="NML27804.1"/>
    </source>
</evidence>
<protein>
    <submittedName>
        <fullName evidence="2">MOSC domain-containing protein</fullName>
    </submittedName>
</protein>
<feature type="domain" description="MOSC" evidence="1">
    <location>
        <begin position="26"/>
        <end position="163"/>
    </location>
</feature>
<dbReference type="GO" id="GO:0030151">
    <property type="term" value="F:molybdenum ion binding"/>
    <property type="evidence" value="ECO:0007669"/>
    <property type="project" value="InterPro"/>
</dbReference>
<evidence type="ECO:0000313" key="3">
    <source>
        <dbReference type="Proteomes" id="UP000580043"/>
    </source>
</evidence>
<gene>
    <name evidence="2" type="ORF">HHL15_18775</name>
</gene>
<dbReference type="PROSITE" id="PS51340">
    <property type="entry name" value="MOSC"/>
    <property type="match status" value="1"/>
</dbReference>